<feature type="transmembrane region" description="Helical" evidence="1">
    <location>
        <begin position="179"/>
        <end position="197"/>
    </location>
</feature>
<keyword evidence="3" id="KW-1185">Reference proteome</keyword>
<reference evidence="2 3" key="1">
    <citation type="submission" date="2023-07" db="EMBL/GenBank/DDBJ databases">
        <title>Genomic Encyclopedia of Type Strains, Phase IV (KMG-IV): sequencing the most valuable type-strain genomes for metagenomic binning, comparative biology and taxonomic classification.</title>
        <authorList>
            <person name="Goeker M."/>
        </authorList>
    </citation>
    <scope>NUCLEOTIDE SEQUENCE [LARGE SCALE GENOMIC DNA]</scope>
    <source>
        <strain evidence="2 3">DSM 1112</strain>
    </source>
</reference>
<protein>
    <recommendedName>
        <fullName evidence="4">Oligosaccharide repeat unit polymerase</fullName>
    </recommendedName>
</protein>
<gene>
    <name evidence="2" type="ORF">QO002_004624</name>
</gene>
<organism evidence="2 3">
    <name type="scientific">Pararhizobium capsulatum DSM 1112</name>
    <dbReference type="NCBI Taxonomy" id="1121113"/>
    <lineage>
        <taxon>Bacteria</taxon>
        <taxon>Pseudomonadati</taxon>
        <taxon>Pseudomonadota</taxon>
        <taxon>Alphaproteobacteria</taxon>
        <taxon>Hyphomicrobiales</taxon>
        <taxon>Rhizobiaceae</taxon>
        <taxon>Rhizobium/Agrobacterium group</taxon>
        <taxon>Pararhizobium</taxon>
    </lineage>
</organism>
<keyword evidence="1" id="KW-0472">Membrane</keyword>
<evidence type="ECO:0000256" key="1">
    <source>
        <dbReference type="SAM" id="Phobius"/>
    </source>
</evidence>
<feature type="transmembrane region" description="Helical" evidence="1">
    <location>
        <begin position="203"/>
        <end position="218"/>
    </location>
</feature>
<dbReference type="RefSeq" id="WP_307234040.1">
    <property type="nucleotide sequence ID" value="NZ_JAUSVF010000002.1"/>
</dbReference>
<feature type="transmembrane region" description="Helical" evidence="1">
    <location>
        <begin position="334"/>
        <end position="353"/>
    </location>
</feature>
<feature type="transmembrane region" description="Helical" evidence="1">
    <location>
        <begin position="365"/>
        <end position="384"/>
    </location>
</feature>
<evidence type="ECO:0000313" key="3">
    <source>
        <dbReference type="Proteomes" id="UP001230207"/>
    </source>
</evidence>
<comment type="caution">
    <text evidence="2">The sequence shown here is derived from an EMBL/GenBank/DDBJ whole genome shotgun (WGS) entry which is preliminary data.</text>
</comment>
<evidence type="ECO:0008006" key="4">
    <source>
        <dbReference type="Google" id="ProtNLM"/>
    </source>
</evidence>
<dbReference type="EMBL" id="JAUSVF010000002">
    <property type="protein sequence ID" value="MDQ0322418.1"/>
    <property type="molecule type" value="Genomic_DNA"/>
</dbReference>
<evidence type="ECO:0000313" key="2">
    <source>
        <dbReference type="EMBL" id="MDQ0322418.1"/>
    </source>
</evidence>
<feature type="transmembrane region" description="Helical" evidence="1">
    <location>
        <begin position="26"/>
        <end position="47"/>
    </location>
</feature>
<proteinExistence type="predicted"/>
<feature type="transmembrane region" description="Helical" evidence="1">
    <location>
        <begin position="106"/>
        <end position="131"/>
    </location>
</feature>
<feature type="transmembrane region" description="Helical" evidence="1">
    <location>
        <begin position="223"/>
        <end position="239"/>
    </location>
</feature>
<keyword evidence="1" id="KW-0812">Transmembrane</keyword>
<feature type="transmembrane region" description="Helical" evidence="1">
    <location>
        <begin position="151"/>
        <end position="172"/>
    </location>
</feature>
<name>A0ABU0BWT5_9HYPH</name>
<accession>A0ABU0BWT5</accession>
<dbReference type="Proteomes" id="UP001230207">
    <property type="component" value="Unassembled WGS sequence"/>
</dbReference>
<feature type="transmembrane region" description="Helical" evidence="1">
    <location>
        <begin position="67"/>
        <end position="86"/>
    </location>
</feature>
<keyword evidence="1" id="KW-1133">Transmembrane helix</keyword>
<sequence length="429" mass="47557">MYYNFICVAALVILINPFKAHLSGRFVAAFTLLSAIIFSLSAARNGFSRGFGSIYIFVNTDLSANTAQGVTAFCFLLLSIYCSFSYRNLLATSWEVSKAIRIPDTFILTMITCVTLSGCYLLAQLGIANLMSYDGYGSIKDLNERFEFNELGKVIGGTFRPIALVLIASTIVSARSRRWYLQLLAAVPISIAFMMSIAEASRITSVYLIVAAVSFYVIDRKKVAAACALISLIFVGYALEARAHPTLGLSYVYQYITLSFSNPDLLEMIVTNLAASLLVTSASAKAAVPEAYDVYYKFVSFAPSFGFIDGFQSLKLANEQRIAEYIPFNAFGEAWVFGPFYYTYLWIVIFFSASAVNSSLRIGRVAFVTLLGAFVIGLMFASQYPIRNSVRYFYGLILLRYVLGRFFRSTYGKGFQVEKFDAKSSGQLK</sequence>